<proteinExistence type="predicted"/>
<keyword evidence="2" id="KW-1185">Reference proteome</keyword>
<reference evidence="1 2" key="1">
    <citation type="journal article" date="2023" name="Sci. Data">
        <title>Genome assembly of the Korean intertidal mud-creeper Batillaria attramentaria.</title>
        <authorList>
            <person name="Patra A.K."/>
            <person name="Ho P.T."/>
            <person name="Jun S."/>
            <person name="Lee S.J."/>
            <person name="Kim Y."/>
            <person name="Won Y.J."/>
        </authorList>
    </citation>
    <scope>NUCLEOTIDE SEQUENCE [LARGE SCALE GENOMIC DNA]</scope>
    <source>
        <strain evidence="1">Wonlab-2016</strain>
    </source>
</reference>
<sequence>MLRCQKFRHKSEFGCLLAARATSSGLSFRRWSHFGVTWAPGLHLGLSVLPVPGSSALIHSCETVMILSCTPRDFVGALSMASLSDWEGVIYDRVGVFNSWFGKMMPVTQPSPGHGVIMAC</sequence>
<name>A0ABD0LPY2_9CAEN</name>
<evidence type="ECO:0000313" key="2">
    <source>
        <dbReference type="Proteomes" id="UP001519460"/>
    </source>
</evidence>
<dbReference type="EMBL" id="JACVVK020000032">
    <property type="protein sequence ID" value="KAK7501298.1"/>
    <property type="molecule type" value="Genomic_DNA"/>
</dbReference>
<comment type="caution">
    <text evidence="1">The sequence shown here is derived from an EMBL/GenBank/DDBJ whole genome shotgun (WGS) entry which is preliminary data.</text>
</comment>
<protein>
    <submittedName>
        <fullName evidence="1">Uncharacterized protein</fullName>
    </submittedName>
</protein>
<organism evidence="1 2">
    <name type="scientific">Batillaria attramentaria</name>
    <dbReference type="NCBI Taxonomy" id="370345"/>
    <lineage>
        <taxon>Eukaryota</taxon>
        <taxon>Metazoa</taxon>
        <taxon>Spiralia</taxon>
        <taxon>Lophotrochozoa</taxon>
        <taxon>Mollusca</taxon>
        <taxon>Gastropoda</taxon>
        <taxon>Caenogastropoda</taxon>
        <taxon>Sorbeoconcha</taxon>
        <taxon>Cerithioidea</taxon>
        <taxon>Batillariidae</taxon>
        <taxon>Batillaria</taxon>
    </lineage>
</organism>
<gene>
    <name evidence="1" type="ORF">BaRGS_00007423</name>
</gene>
<dbReference type="AlphaFoldDB" id="A0ABD0LPY2"/>
<evidence type="ECO:0000313" key="1">
    <source>
        <dbReference type="EMBL" id="KAK7501298.1"/>
    </source>
</evidence>
<accession>A0ABD0LPY2</accession>
<dbReference type="Proteomes" id="UP001519460">
    <property type="component" value="Unassembled WGS sequence"/>
</dbReference>